<dbReference type="EMBL" id="VFMJ01000001">
    <property type="protein sequence ID" value="TQI83239.1"/>
    <property type="molecule type" value="Genomic_DNA"/>
</dbReference>
<organism evidence="1 2">
    <name type="scientific">Serratia marcescens</name>
    <dbReference type="NCBI Taxonomy" id="615"/>
    <lineage>
        <taxon>Bacteria</taxon>
        <taxon>Pseudomonadati</taxon>
        <taxon>Pseudomonadota</taxon>
        <taxon>Gammaproteobacteria</taxon>
        <taxon>Enterobacterales</taxon>
        <taxon>Yersiniaceae</taxon>
        <taxon>Serratia</taxon>
    </lineage>
</organism>
<name>A0AA46K2F1_SERMA</name>
<dbReference type="RefSeq" id="WP_141967445.1">
    <property type="nucleotide sequence ID" value="NZ_VFMJ01000001.1"/>
</dbReference>
<protein>
    <recommendedName>
        <fullName evidence="3">FAD dependent oxidoreductase domain-containing protein</fullName>
    </recommendedName>
</protein>
<evidence type="ECO:0008006" key="3">
    <source>
        <dbReference type="Google" id="ProtNLM"/>
    </source>
</evidence>
<reference evidence="1 2" key="1">
    <citation type="submission" date="2019-06" db="EMBL/GenBank/DDBJ databases">
        <authorList>
            <person name="Deangelis K."/>
            <person name="Huntemann M."/>
            <person name="Clum A."/>
            <person name="Pillay M."/>
            <person name="Palaniappan K."/>
            <person name="Varghese N."/>
            <person name="Mikhailova N."/>
            <person name="Stamatis D."/>
            <person name="Reddy T."/>
            <person name="Daum C."/>
            <person name="Shapiro N."/>
            <person name="Ivanova N."/>
            <person name="Kyrpides N."/>
            <person name="Woyke T."/>
        </authorList>
    </citation>
    <scope>NUCLEOTIDE SEQUENCE [LARGE SCALE GENOMIC DNA]</scope>
    <source>
        <strain evidence="1 2">106R</strain>
    </source>
</reference>
<sequence>MKKNKNIAIVGGGGVTAVMTALACARKGISVDFFLDDLDYDEFKTSLGSHCLWRSVHEDNPRLSRFAAQSQWIWEKFILASSGEFGRKERVVRVVERAELNQLIKLYELYNLPYEVKNCGDDESIVLPPFLDYKNKFVFVSYDSILLNVAEIFSYFSDELAFFTRVNVFRNKNIGGLGRIEDGVIFVDEKKHLYDIVVKFTNDFKINQIFSFNAVDVEAKTVFKDFYLSDTISHLTQPIWISENEFNIWLTPSVDGRVIRVGMDVHFPQSVEVLARNLNIDAYLSRSKIDVMSSSIFSIGSRGVSSEDAKSVIPCWTVSDDNKKIVVVESVDSYYNASPAVAEEITTLLTLIIN</sequence>
<proteinExistence type="predicted"/>
<accession>A0AA46K2F1</accession>
<dbReference type="PROSITE" id="PS51257">
    <property type="entry name" value="PROKAR_LIPOPROTEIN"/>
    <property type="match status" value="1"/>
</dbReference>
<dbReference type="Proteomes" id="UP000320710">
    <property type="component" value="Unassembled WGS sequence"/>
</dbReference>
<evidence type="ECO:0000313" key="2">
    <source>
        <dbReference type="Proteomes" id="UP000320710"/>
    </source>
</evidence>
<reference evidence="1 2" key="2">
    <citation type="submission" date="2019-07" db="EMBL/GenBank/DDBJ databases">
        <title>Investigation of anaerobic lignin degradation for improved lignocellulosic biofuels.</title>
        <authorList>
            <person name="Deangelis K.PhD."/>
        </authorList>
    </citation>
    <scope>NUCLEOTIDE SEQUENCE [LARGE SCALE GENOMIC DNA]</scope>
    <source>
        <strain evidence="1 2">106R</strain>
    </source>
</reference>
<evidence type="ECO:0000313" key="1">
    <source>
        <dbReference type="EMBL" id="TQI83239.1"/>
    </source>
</evidence>
<dbReference type="AlphaFoldDB" id="A0AA46K2F1"/>
<gene>
    <name evidence="1" type="ORF">FHU12_0712</name>
</gene>
<comment type="caution">
    <text evidence="1">The sequence shown here is derived from an EMBL/GenBank/DDBJ whole genome shotgun (WGS) entry which is preliminary data.</text>
</comment>